<dbReference type="InterPro" id="IPR010035">
    <property type="entry name" value="Thi_S"/>
</dbReference>
<evidence type="ECO:0000313" key="2">
    <source>
        <dbReference type="Proteomes" id="UP000317371"/>
    </source>
</evidence>
<dbReference type="InterPro" id="IPR016155">
    <property type="entry name" value="Mopterin_synth/thiamin_S_b"/>
</dbReference>
<dbReference type="PANTHER" id="PTHR34472">
    <property type="entry name" value="SULFUR CARRIER PROTEIN THIS"/>
    <property type="match status" value="1"/>
</dbReference>
<dbReference type="InterPro" id="IPR012675">
    <property type="entry name" value="Beta-grasp_dom_sf"/>
</dbReference>
<dbReference type="InterPro" id="IPR003749">
    <property type="entry name" value="ThiS/MoaD-like"/>
</dbReference>
<name>A0A540VG82_9CHLR</name>
<dbReference type="InParanoid" id="A0A540VG82"/>
<accession>A0A540VG82</accession>
<dbReference type="Proteomes" id="UP000317371">
    <property type="component" value="Unassembled WGS sequence"/>
</dbReference>
<comment type="caution">
    <text evidence="1">The sequence shown here is derived from an EMBL/GenBank/DDBJ whole genome shotgun (WGS) entry which is preliminary data.</text>
</comment>
<dbReference type="PANTHER" id="PTHR34472:SF1">
    <property type="entry name" value="SULFUR CARRIER PROTEIN THIS"/>
    <property type="match status" value="1"/>
</dbReference>
<dbReference type="CDD" id="cd00565">
    <property type="entry name" value="Ubl_ThiS"/>
    <property type="match status" value="1"/>
</dbReference>
<reference evidence="1 2" key="1">
    <citation type="submission" date="2019-06" db="EMBL/GenBank/DDBJ databases">
        <title>Genome sequence of Litorilinea aerophila BAA-2444.</title>
        <authorList>
            <person name="Maclea K.S."/>
            <person name="Maurais E.G."/>
            <person name="Iannazzi L.C."/>
        </authorList>
    </citation>
    <scope>NUCLEOTIDE SEQUENCE [LARGE SCALE GENOMIC DNA]</scope>
    <source>
        <strain evidence="1 2">ATCC BAA-2444</strain>
    </source>
</reference>
<dbReference type="Gene3D" id="3.10.20.30">
    <property type="match status" value="1"/>
</dbReference>
<dbReference type="SUPFAM" id="SSF54285">
    <property type="entry name" value="MoaD/ThiS"/>
    <property type="match status" value="1"/>
</dbReference>
<gene>
    <name evidence="1" type="primary">thiS</name>
    <name evidence="1" type="ORF">FKZ61_11255</name>
</gene>
<evidence type="ECO:0000313" key="1">
    <source>
        <dbReference type="EMBL" id="TQE95692.1"/>
    </source>
</evidence>
<dbReference type="OrthoDB" id="197113at2"/>
<proteinExistence type="predicted"/>
<protein>
    <submittedName>
        <fullName evidence="1">Sulfur carrier protein ThiS</fullName>
    </submittedName>
</protein>
<dbReference type="EMBL" id="VIGC01000012">
    <property type="protein sequence ID" value="TQE95692.1"/>
    <property type="molecule type" value="Genomic_DNA"/>
</dbReference>
<dbReference type="Pfam" id="PF02597">
    <property type="entry name" value="ThiS"/>
    <property type="match status" value="1"/>
</dbReference>
<dbReference type="NCBIfam" id="TIGR01683">
    <property type="entry name" value="thiS"/>
    <property type="match status" value="1"/>
</dbReference>
<dbReference type="AlphaFoldDB" id="A0A540VG82"/>
<keyword evidence="2" id="KW-1185">Reference proteome</keyword>
<sequence>MERTITVNGEPQPYQEQTVAELLQAREIPPDRPGIAVAVNATVIPRSRWHEHRLQPGDRVEIVRAVAGGR</sequence>
<organism evidence="1 2">
    <name type="scientific">Litorilinea aerophila</name>
    <dbReference type="NCBI Taxonomy" id="1204385"/>
    <lineage>
        <taxon>Bacteria</taxon>
        <taxon>Bacillati</taxon>
        <taxon>Chloroflexota</taxon>
        <taxon>Caldilineae</taxon>
        <taxon>Caldilineales</taxon>
        <taxon>Caldilineaceae</taxon>
        <taxon>Litorilinea</taxon>
    </lineage>
</organism>
<dbReference type="RefSeq" id="WP_141610227.1">
    <property type="nucleotide sequence ID" value="NZ_VIGC02000012.1"/>
</dbReference>